<dbReference type="GO" id="GO:0004475">
    <property type="term" value="F:mannose-1-phosphate guanylyltransferase (GTP) activity"/>
    <property type="evidence" value="ECO:0007669"/>
    <property type="project" value="TreeGrafter"/>
</dbReference>
<keyword evidence="3" id="KW-0548">Nucleotidyltransferase</keyword>
<accession>A0A0G0HIE5</accession>
<sequence>MKAVIFAGGVGTRLWPLSRKKSPKQFEKVVGDKSTLQLAAERLQPEFIPADIYISTGQQYVEMVKEQLPFIPQENIIAEPAKRDVGPAVGLVMGYLAQKFPHEPVVILWSDHLVKKIDLFKKILIHVGRFVSEKEKCIVFIGQKPRFASENLGWIAIGEITSKLDSMKLHTFQAFKYRPDKETADAFFNSKKYCWNLGYFVSTPLFIYSLFQKYAPEIYEAAEKIVRVSTLLEFHTKLKKHYKEMPEISFDNAVLEKIDTKCAYVVDEDIGWSDVGAWEALKEALEHHRQDNITKGRVLLESSKDSLVYNYEGKKMIVGVELDDVLVVNTEDVLLVARKSAVQQIKKIVEGFQGTENEKLT</sequence>
<dbReference type="Gene3D" id="3.90.550.10">
    <property type="entry name" value="Spore Coat Polysaccharide Biosynthesis Protein SpsA, Chain A"/>
    <property type="match status" value="1"/>
</dbReference>
<feature type="domain" description="Nucleotidyl transferase" evidence="1">
    <location>
        <begin position="2"/>
        <end position="288"/>
    </location>
</feature>
<protein>
    <submittedName>
        <fullName evidence="3">Mannose-1-phosphate guanylyltransferase (GDP)</fullName>
    </submittedName>
</protein>
<dbReference type="SUPFAM" id="SSF53448">
    <property type="entry name" value="Nucleotide-diphospho-sugar transferases"/>
    <property type="match status" value="1"/>
</dbReference>
<dbReference type="SUPFAM" id="SSF159283">
    <property type="entry name" value="Guanosine diphospho-D-mannose pyrophosphorylase/mannose-6-phosphate isomerase linker domain"/>
    <property type="match status" value="1"/>
</dbReference>
<dbReference type="GO" id="GO:0009298">
    <property type="term" value="P:GDP-mannose biosynthetic process"/>
    <property type="evidence" value="ECO:0007669"/>
    <property type="project" value="TreeGrafter"/>
</dbReference>
<feature type="domain" description="MannoseP isomerase/GMP-like beta-helix" evidence="2">
    <location>
        <begin position="302"/>
        <end position="350"/>
    </location>
</feature>
<organism evidence="3 4">
    <name type="scientific">Candidatus Roizmanbacteria bacterium GW2011_GWA2_37_7</name>
    <dbReference type="NCBI Taxonomy" id="1618481"/>
    <lineage>
        <taxon>Bacteria</taxon>
        <taxon>Candidatus Roizmaniibacteriota</taxon>
    </lineage>
</organism>
<dbReference type="InterPro" id="IPR029044">
    <property type="entry name" value="Nucleotide-diphossugar_trans"/>
</dbReference>
<comment type="caution">
    <text evidence="3">The sequence shown here is derived from an EMBL/GenBank/DDBJ whole genome shotgun (WGS) entry which is preliminary data.</text>
</comment>
<name>A0A0G0HIE5_9BACT</name>
<dbReference type="Proteomes" id="UP000034471">
    <property type="component" value="Unassembled WGS sequence"/>
</dbReference>
<keyword evidence="3" id="KW-0808">Transferase</keyword>
<dbReference type="PANTHER" id="PTHR46390:SF1">
    <property type="entry name" value="MANNOSE-1-PHOSPHATE GUANYLYLTRANSFERASE"/>
    <property type="match status" value="1"/>
</dbReference>
<dbReference type="STRING" id="1618481.US54_C0012G0042"/>
<dbReference type="EMBL" id="LBTJ01000012">
    <property type="protein sequence ID" value="KKQ38345.1"/>
    <property type="molecule type" value="Genomic_DNA"/>
</dbReference>
<evidence type="ECO:0000313" key="3">
    <source>
        <dbReference type="EMBL" id="KKQ38345.1"/>
    </source>
</evidence>
<evidence type="ECO:0000259" key="2">
    <source>
        <dbReference type="Pfam" id="PF22640"/>
    </source>
</evidence>
<dbReference type="InterPro" id="IPR054566">
    <property type="entry name" value="ManC/GMP-like_b-helix"/>
</dbReference>
<dbReference type="Pfam" id="PF22640">
    <property type="entry name" value="ManC_GMP_beta-helix"/>
    <property type="match status" value="1"/>
</dbReference>
<dbReference type="AlphaFoldDB" id="A0A0G0HIE5"/>
<evidence type="ECO:0000259" key="1">
    <source>
        <dbReference type="Pfam" id="PF00483"/>
    </source>
</evidence>
<dbReference type="PANTHER" id="PTHR46390">
    <property type="entry name" value="MANNOSE-1-PHOSPHATE GUANYLYLTRANSFERASE"/>
    <property type="match status" value="1"/>
</dbReference>
<gene>
    <name evidence="3" type="ORF">US54_C0012G0042</name>
</gene>
<evidence type="ECO:0000313" key="4">
    <source>
        <dbReference type="Proteomes" id="UP000034471"/>
    </source>
</evidence>
<dbReference type="InterPro" id="IPR051161">
    <property type="entry name" value="Mannose-6P_isomerase_type2"/>
</dbReference>
<dbReference type="InterPro" id="IPR005835">
    <property type="entry name" value="NTP_transferase_dom"/>
</dbReference>
<dbReference type="Pfam" id="PF00483">
    <property type="entry name" value="NTP_transferase"/>
    <property type="match status" value="1"/>
</dbReference>
<proteinExistence type="predicted"/>
<reference evidence="3 4" key="1">
    <citation type="journal article" date="2015" name="Nature">
        <title>rRNA introns, odd ribosomes, and small enigmatic genomes across a large radiation of phyla.</title>
        <authorList>
            <person name="Brown C.T."/>
            <person name="Hug L.A."/>
            <person name="Thomas B.C."/>
            <person name="Sharon I."/>
            <person name="Castelle C.J."/>
            <person name="Singh A."/>
            <person name="Wilkins M.J."/>
            <person name="Williams K.H."/>
            <person name="Banfield J.F."/>
        </authorList>
    </citation>
    <scope>NUCLEOTIDE SEQUENCE [LARGE SCALE GENOMIC DNA]</scope>
</reference>
<dbReference type="PATRIC" id="fig|1618481.3.peg.368"/>